<dbReference type="EMBL" id="NVOR01000024">
    <property type="protein sequence ID" value="PED82887.1"/>
    <property type="molecule type" value="Genomic_DNA"/>
</dbReference>
<dbReference type="Proteomes" id="UP000221020">
    <property type="component" value="Unassembled WGS sequence"/>
</dbReference>
<gene>
    <name evidence="1" type="ORF">CON65_09460</name>
</gene>
<sequence length="138" mass="15951">MKNIYEVVAVEEGEEILVDILHIEIWEELWDRKRCLPEGYKIQKCHRGLEEIIEFLLMIKEDCEDVEYLGKVCVDSGQILISDPCYVNKKLEPFEARDNHKQVLNGLALAFSFAKGDGTYGVYAKKDANGHIYKIEIE</sequence>
<evidence type="ECO:0000313" key="2">
    <source>
        <dbReference type="Proteomes" id="UP000221020"/>
    </source>
</evidence>
<reference evidence="1 2" key="1">
    <citation type="submission" date="2017-09" db="EMBL/GenBank/DDBJ databases">
        <title>Large-scale bioinformatics analysis of Bacillus genomes uncovers conserved roles of natural products in bacterial physiology.</title>
        <authorList>
            <consortium name="Agbiome Team Llc"/>
            <person name="Bleich R.M."/>
            <person name="Grubbs K.J."/>
            <person name="Santa Maria K.C."/>
            <person name="Allen S.E."/>
            <person name="Farag S."/>
            <person name="Shank E.A."/>
            <person name="Bowers A."/>
        </authorList>
    </citation>
    <scope>NUCLEOTIDE SEQUENCE [LARGE SCALE GENOMIC DNA]</scope>
    <source>
        <strain evidence="1 2">AFS092012</strain>
    </source>
</reference>
<comment type="caution">
    <text evidence="1">The sequence shown here is derived from an EMBL/GenBank/DDBJ whole genome shotgun (WGS) entry which is preliminary data.</text>
</comment>
<dbReference type="AlphaFoldDB" id="A0AA91ZU02"/>
<organism evidence="1 2">
    <name type="scientific">Bacillus pseudomycoides</name>
    <dbReference type="NCBI Taxonomy" id="64104"/>
    <lineage>
        <taxon>Bacteria</taxon>
        <taxon>Bacillati</taxon>
        <taxon>Bacillota</taxon>
        <taxon>Bacilli</taxon>
        <taxon>Bacillales</taxon>
        <taxon>Bacillaceae</taxon>
        <taxon>Bacillus</taxon>
        <taxon>Bacillus cereus group</taxon>
    </lineage>
</organism>
<protein>
    <submittedName>
        <fullName evidence="1">Uncharacterized protein</fullName>
    </submittedName>
</protein>
<evidence type="ECO:0000313" key="1">
    <source>
        <dbReference type="EMBL" id="PED82887.1"/>
    </source>
</evidence>
<accession>A0AA91ZU02</accession>
<dbReference type="RefSeq" id="WP_097899623.1">
    <property type="nucleotide sequence ID" value="NZ_NVOR01000024.1"/>
</dbReference>
<name>A0AA91ZU02_9BACI</name>
<proteinExistence type="predicted"/>